<gene>
    <name evidence="1" type="ORF">H2O73_20505</name>
</gene>
<protein>
    <submittedName>
        <fullName evidence="1">Uncharacterized protein</fullName>
    </submittedName>
</protein>
<evidence type="ECO:0000313" key="2">
    <source>
        <dbReference type="Proteomes" id="UP000571701"/>
    </source>
</evidence>
<dbReference type="Proteomes" id="UP000571701">
    <property type="component" value="Unassembled WGS sequence"/>
</dbReference>
<dbReference type="RefSeq" id="WP_182110743.1">
    <property type="nucleotide sequence ID" value="NZ_JACFYF010000104.1"/>
</dbReference>
<comment type="caution">
    <text evidence="1">The sequence shown here is derived from an EMBL/GenBank/DDBJ whole genome shotgun (WGS) entry which is preliminary data.</text>
</comment>
<proteinExistence type="predicted"/>
<reference evidence="1 2" key="1">
    <citation type="submission" date="2020-07" db="EMBL/GenBank/DDBJ databases">
        <title>Vibrio marinisediminis sp. nov., isolated from marine sediment.</title>
        <authorList>
            <person name="Ji X."/>
        </authorList>
    </citation>
    <scope>NUCLEOTIDE SEQUENCE [LARGE SCALE GENOMIC DNA]</scope>
    <source>
        <strain evidence="1 2">404</strain>
    </source>
</reference>
<evidence type="ECO:0000313" key="1">
    <source>
        <dbReference type="EMBL" id="MBA5764732.1"/>
    </source>
</evidence>
<keyword evidence="2" id="KW-1185">Reference proteome</keyword>
<dbReference type="EMBL" id="JACFYF010000104">
    <property type="protein sequence ID" value="MBA5764732.1"/>
    <property type="molecule type" value="Genomic_DNA"/>
</dbReference>
<name>A0A7W2FUZ6_9VIBR</name>
<accession>A0A7W2FUZ6</accession>
<dbReference type="AlphaFoldDB" id="A0A7W2FUZ6"/>
<feature type="non-terminal residue" evidence="1">
    <location>
        <position position="66"/>
    </location>
</feature>
<sequence>MTAEAIIEAIVTKLGAVVAGGEYENTISHVEEAPYNVSNDALDEGVTAVVAYAGQTIADQSPHAQL</sequence>
<organism evidence="1 2">
    <name type="scientific">Vibrio marinisediminis</name>
    <dbReference type="NCBI Taxonomy" id="2758441"/>
    <lineage>
        <taxon>Bacteria</taxon>
        <taxon>Pseudomonadati</taxon>
        <taxon>Pseudomonadota</taxon>
        <taxon>Gammaproteobacteria</taxon>
        <taxon>Vibrionales</taxon>
        <taxon>Vibrionaceae</taxon>
        <taxon>Vibrio</taxon>
    </lineage>
</organism>